<keyword evidence="2" id="KW-0547">Nucleotide-binding</keyword>
<protein>
    <submittedName>
        <fullName evidence="6">AAA family ATPase</fullName>
    </submittedName>
</protein>
<dbReference type="InterPro" id="IPR050221">
    <property type="entry name" value="26S_Proteasome_ATPase"/>
</dbReference>
<proteinExistence type="inferred from homology"/>
<accession>A0A2M9XEX8</accession>
<evidence type="ECO:0000256" key="4">
    <source>
        <dbReference type="SAM" id="MobiDB-lite"/>
    </source>
</evidence>
<keyword evidence="7" id="KW-1185">Reference proteome</keyword>
<dbReference type="SUPFAM" id="SSF52540">
    <property type="entry name" value="P-loop containing nucleoside triphosphate hydrolases"/>
    <property type="match status" value="1"/>
</dbReference>
<dbReference type="GO" id="GO:0016887">
    <property type="term" value="F:ATP hydrolysis activity"/>
    <property type="evidence" value="ECO:0007669"/>
    <property type="project" value="InterPro"/>
</dbReference>
<dbReference type="SMART" id="SM00382">
    <property type="entry name" value="AAA"/>
    <property type="match status" value="1"/>
</dbReference>
<evidence type="ECO:0000256" key="2">
    <source>
        <dbReference type="ARBA" id="ARBA00022741"/>
    </source>
</evidence>
<evidence type="ECO:0000313" key="6">
    <source>
        <dbReference type="EMBL" id="PJZ26233.1"/>
    </source>
</evidence>
<dbReference type="GO" id="GO:0005524">
    <property type="term" value="F:ATP binding"/>
    <property type="evidence" value="ECO:0007669"/>
    <property type="project" value="UniProtKB-KW"/>
</dbReference>
<dbReference type="Proteomes" id="UP000232196">
    <property type="component" value="Unassembled WGS sequence"/>
</dbReference>
<dbReference type="OrthoDB" id="9809379at2"/>
<feature type="region of interest" description="Disordered" evidence="4">
    <location>
        <begin position="19"/>
        <end position="38"/>
    </location>
</feature>
<name>A0A2M9XEX8_9LEPT</name>
<dbReference type="InterPro" id="IPR027417">
    <property type="entry name" value="P-loop_NTPase"/>
</dbReference>
<sequence>MPPKVLSKFFDRTERLYKRNSREERMKPEDLTTPPLRNSGNILDFTQAKNLLYSELKGLGVKDSELPAFVPDKKDLRVEFPIPGADKAQLLDCIQIVRNHIENLRIHTFEPGYVCLQALNENLFETKNILDNAKFRFYAGRNQSKIEITKKGDFHREEIFSAIDLFKYLRLSKQESVQNPKELLLRLGIDVYDPIEAKKKGDWMTFETIAGYEDVKRQILESIILPLKSPETLEELSKLTRKFPGRTKPRAILLEGEPGVGKTTMAKVISCMTEIPLIYVPVESILSKYYGESAQNMAYVFDVASLFPSCLLFLDEIDSLAGSRDDGLFEATRNILSVLLRKLDGFEGGQKSITLGATNRKQDLDKALVSRFDRSVFFPLPNEKERAAILGNYAKHLQDSERLTISQRLGSHSGRDLRDFCDFVERRWAANLIEKGLKPTPPPYELYLETSSKSGK</sequence>
<comment type="similarity">
    <text evidence="1">Belongs to the AAA ATPase family.</text>
</comment>
<keyword evidence="3" id="KW-0067">ATP-binding</keyword>
<dbReference type="InterPro" id="IPR003959">
    <property type="entry name" value="ATPase_AAA_core"/>
</dbReference>
<evidence type="ECO:0000313" key="7">
    <source>
        <dbReference type="Proteomes" id="UP000232196"/>
    </source>
</evidence>
<dbReference type="Pfam" id="PF00004">
    <property type="entry name" value="AAA"/>
    <property type="match status" value="1"/>
</dbReference>
<dbReference type="InterPro" id="IPR003593">
    <property type="entry name" value="AAA+_ATPase"/>
</dbReference>
<evidence type="ECO:0000256" key="1">
    <source>
        <dbReference type="ARBA" id="ARBA00006914"/>
    </source>
</evidence>
<comment type="caution">
    <text evidence="6">The sequence shown here is derived from an EMBL/GenBank/DDBJ whole genome shotgun (WGS) entry which is preliminary data.</text>
</comment>
<feature type="compositionally biased region" description="Basic and acidic residues" evidence="4">
    <location>
        <begin position="19"/>
        <end position="30"/>
    </location>
</feature>
<evidence type="ECO:0000259" key="5">
    <source>
        <dbReference type="SMART" id="SM00382"/>
    </source>
</evidence>
<dbReference type="AlphaFoldDB" id="A0A2M9XEX8"/>
<evidence type="ECO:0000256" key="3">
    <source>
        <dbReference type="ARBA" id="ARBA00022840"/>
    </source>
</evidence>
<feature type="domain" description="AAA+ ATPase" evidence="5">
    <location>
        <begin position="248"/>
        <end position="382"/>
    </location>
</feature>
<organism evidence="6 7">
    <name type="scientific">Leptospira hartskeerlii</name>
    <dbReference type="NCBI Taxonomy" id="2023177"/>
    <lineage>
        <taxon>Bacteria</taxon>
        <taxon>Pseudomonadati</taxon>
        <taxon>Spirochaetota</taxon>
        <taxon>Spirochaetia</taxon>
        <taxon>Leptospirales</taxon>
        <taxon>Leptospiraceae</taxon>
        <taxon>Leptospira</taxon>
    </lineage>
</organism>
<gene>
    <name evidence="6" type="ORF">CH357_06950</name>
</gene>
<dbReference type="EMBL" id="NPDN01000003">
    <property type="protein sequence ID" value="PJZ26233.1"/>
    <property type="molecule type" value="Genomic_DNA"/>
</dbReference>
<reference evidence="6 7" key="1">
    <citation type="submission" date="2017-07" db="EMBL/GenBank/DDBJ databases">
        <title>Leptospira spp. isolated from tropical soils.</title>
        <authorList>
            <person name="Thibeaux R."/>
            <person name="Iraola G."/>
            <person name="Ferres I."/>
            <person name="Bierque E."/>
            <person name="Girault D."/>
            <person name="Soupe-Gilbert M.-E."/>
            <person name="Picardeau M."/>
            <person name="Goarant C."/>
        </authorList>
    </citation>
    <scope>NUCLEOTIDE SEQUENCE [LARGE SCALE GENOMIC DNA]</scope>
    <source>
        <strain evidence="6 7">MCA1-C-A1</strain>
    </source>
</reference>
<dbReference type="Gene3D" id="3.40.50.300">
    <property type="entry name" value="P-loop containing nucleotide triphosphate hydrolases"/>
    <property type="match status" value="1"/>
</dbReference>
<dbReference type="PANTHER" id="PTHR23073">
    <property type="entry name" value="26S PROTEASOME REGULATORY SUBUNIT"/>
    <property type="match status" value="1"/>
</dbReference>